<dbReference type="InterPro" id="IPR002182">
    <property type="entry name" value="NB-ARC"/>
</dbReference>
<evidence type="ECO:0000313" key="7">
    <source>
        <dbReference type="Proteomes" id="UP000830671"/>
    </source>
</evidence>
<keyword evidence="1" id="KW-0479">Metal-binding</keyword>
<dbReference type="GO" id="GO:0043531">
    <property type="term" value="F:ADP binding"/>
    <property type="evidence" value="ECO:0007669"/>
    <property type="project" value="InterPro"/>
</dbReference>
<dbReference type="InterPro" id="IPR056681">
    <property type="entry name" value="DUF7779"/>
</dbReference>
<dbReference type="RefSeq" id="XP_049152660.1">
    <property type="nucleotide sequence ID" value="XM_049295513.1"/>
</dbReference>
<feature type="chain" id="PRO_5040287895" description="C2H2-type domain-containing protein" evidence="4">
    <location>
        <begin position="32"/>
        <end position="1690"/>
    </location>
</feature>
<dbReference type="GO" id="GO:0008270">
    <property type="term" value="F:zinc ion binding"/>
    <property type="evidence" value="ECO:0007669"/>
    <property type="project" value="UniProtKB-KW"/>
</dbReference>
<dbReference type="Pfam" id="PF25000">
    <property type="entry name" value="DUF7779"/>
    <property type="match status" value="1"/>
</dbReference>
<dbReference type="Pfam" id="PF00931">
    <property type="entry name" value="NB-ARC"/>
    <property type="match status" value="1"/>
</dbReference>
<dbReference type="InterPro" id="IPR013087">
    <property type="entry name" value="Znf_C2H2_type"/>
</dbReference>
<dbReference type="SUPFAM" id="SSF52540">
    <property type="entry name" value="P-loop containing nucleoside triphosphate hydrolases"/>
    <property type="match status" value="1"/>
</dbReference>
<feature type="compositionally biased region" description="Polar residues" evidence="3">
    <location>
        <begin position="418"/>
        <end position="429"/>
    </location>
</feature>
<evidence type="ECO:0000256" key="4">
    <source>
        <dbReference type="SAM" id="SignalP"/>
    </source>
</evidence>
<reference evidence="6" key="1">
    <citation type="journal article" date="2021" name="Mol. Plant Microbe Interact.">
        <title>Complete Genome Sequence of the Plant-Pathogenic Fungus Colletotrichum lupini.</title>
        <authorList>
            <person name="Baroncelli R."/>
            <person name="Pensec F."/>
            <person name="Da Lio D."/>
            <person name="Boufleur T."/>
            <person name="Vicente I."/>
            <person name="Sarrocco S."/>
            <person name="Picot A."/>
            <person name="Baraldi E."/>
            <person name="Sukno S."/>
            <person name="Thon M."/>
            <person name="Le Floch G."/>
        </authorList>
    </citation>
    <scope>NUCLEOTIDE SEQUENCE</scope>
    <source>
        <strain evidence="6">IMI 504893</strain>
    </source>
</reference>
<feature type="region of interest" description="Disordered" evidence="3">
    <location>
        <begin position="646"/>
        <end position="671"/>
    </location>
</feature>
<keyword evidence="2" id="KW-0175">Coiled coil</keyword>
<dbReference type="PROSITE" id="PS50157">
    <property type="entry name" value="ZINC_FINGER_C2H2_2"/>
    <property type="match status" value="1"/>
</dbReference>
<accession>A0A9Q8TAF6</accession>
<dbReference type="EMBL" id="CP019481">
    <property type="protein sequence ID" value="UQC91061.1"/>
    <property type="molecule type" value="Genomic_DNA"/>
</dbReference>
<feature type="compositionally biased region" description="Polar residues" evidence="3">
    <location>
        <begin position="390"/>
        <end position="406"/>
    </location>
</feature>
<dbReference type="SUPFAM" id="SSF48452">
    <property type="entry name" value="TPR-like"/>
    <property type="match status" value="1"/>
</dbReference>
<dbReference type="KEGG" id="clup:CLUP02_16595"/>
<feature type="coiled-coil region" evidence="2">
    <location>
        <begin position="1158"/>
        <end position="1192"/>
    </location>
</feature>
<organism evidence="6 7">
    <name type="scientific">Colletotrichum lupini</name>
    <dbReference type="NCBI Taxonomy" id="145971"/>
    <lineage>
        <taxon>Eukaryota</taxon>
        <taxon>Fungi</taxon>
        <taxon>Dikarya</taxon>
        <taxon>Ascomycota</taxon>
        <taxon>Pezizomycotina</taxon>
        <taxon>Sordariomycetes</taxon>
        <taxon>Hypocreomycetidae</taxon>
        <taxon>Glomerellales</taxon>
        <taxon>Glomerellaceae</taxon>
        <taxon>Colletotrichum</taxon>
        <taxon>Colletotrichum acutatum species complex</taxon>
    </lineage>
</organism>
<name>A0A9Q8TAF6_9PEZI</name>
<keyword evidence="1" id="KW-0863">Zinc-finger</keyword>
<dbReference type="InterPro" id="IPR011990">
    <property type="entry name" value="TPR-like_helical_dom_sf"/>
</dbReference>
<keyword evidence="4" id="KW-0732">Signal</keyword>
<feature type="domain" description="C2H2-type" evidence="5">
    <location>
        <begin position="524"/>
        <end position="552"/>
    </location>
</feature>
<dbReference type="PANTHER" id="PTHR35391:SF5">
    <property type="entry name" value="DUF6590 DOMAIN-CONTAINING PROTEIN"/>
    <property type="match status" value="1"/>
</dbReference>
<dbReference type="Gene3D" id="1.25.40.10">
    <property type="entry name" value="Tetratricopeptide repeat domain"/>
    <property type="match status" value="1"/>
</dbReference>
<dbReference type="Gene3D" id="3.40.50.300">
    <property type="entry name" value="P-loop containing nucleotide triphosphate hydrolases"/>
    <property type="match status" value="1"/>
</dbReference>
<dbReference type="Proteomes" id="UP000830671">
    <property type="component" value="Chromosome 9"/>
</dbReference>
<dbReference type="InterPro" id="IPR027417">
    <property type="entry name" value="P-loop_NTPase"/>
</dbReference>
<evidence type="ECO:0000256" key="3">
    <source>
        <dbReference type="SAM" id="MobiDB-lite"/>
    </source>
</evidence>
<dbReference type="SMART" id="SM00355">
    <property type="entry name" value="ZnF_C2H2"/>
    <property type="match status" value="3"/>
</dbReference>
<dbReference type="Pfam" id="PF26082">
    <property type="entry name" value="zf-C2H2_AcuF"/>
    <property type="match status" value="1"/>
</dbReference>
<evidence type="ECO:0000313" key="6">
    <source>
        <dbReference type="EMBL" id="UQC91061.1"/>
    </source>
</evidence>
<dbReference type="InterPro" id="IPR058925">
    <property type="entry name" value="zf-C2H2_AcuF"/>
</dbReference>
<dbReference type="PANTHER" id="PTHR35391">
    <property type="entry name" value="C2H2-TYPE DOMAIN-CONTAINING PROTEIN-RELATED"/>
    <property type="match status" value="1"/>
</dbReference>
<dbReference type="GeneID" id="73350523"/>
<feature type="region of interest" description="Disordered" evidence="3">
    <location>
        <begin position="690"/>
        <end position="719"/>
    </location>
</feature>
<evidence type="ECO:0000256" key="1">
    <source>
        <dbReference type="PROSITE-ProRule" id="PRU00042"/>
    </source>
</evidence>
<dbReference type="PROSITE" id="PS00028">
    <property type="entry name" value="ZINC_FINGER_C2H2_1"/>
    <property type="match status" value="1"/>
</dbReference>
<feature type="signal peptide" evidence="4">
    <location>
        <begin position="1"/>
        <end position="31"/>
    </location>
</feature>
<sequence length="1690" mass="190810">MPLFCKSPHFRHRTGWIRLLLVAQHAYCIQSATFVGSARPDGDNDNAFIGQASAGFNSTVYPILYLKSTVLSIRRLVFTAFASLLTKEGRQIHGHMMYPRFSSTVYATIRPGNDQKAAFGETALIAAKFEECCETLQIICTICENLKSNHPDIELNVAGQVLTAFRTWGHDIGASNYSLDRSLRLNQRLRNQVVVLLNVFQDELKQDIEALQHGTYQWNDIDLSDPLFDDAMGTASPLQQTESTRIAAEIQEVFLCAEDSLDQLKSLNPALREAYPEDLDDVPGNPNAPNDLLNNPLREHIELTRSMFPGASEVLIERLGRANWRRQQSLRIMRERLTNDSSINARTSRPGSRQGLRRGIAVDAISFQHPKPSIPRIEEIPERTHKHGSISASDNSCSTRTETSVAPSRLPHPHFPRTASSTSDTQSTVHKADPSPFVEGFQHREVPLPPRSLDGQPFTCPYCCFEVNLYEELRTPEDWEAHVFEDLLAYFCTFDQCDWSRKTYGARDEWYQHELRHHLIPQVWGCESCQKEFQTKPQLAQHLFESHSFEFSPEEATQIVSFLRPIHSRKSFSRERCPLCLSPLVPAQMKEHIAVHLEQLALTVIYGEGFTEEHDSDDFMLQSGNNNMSERGMKLRMLHAFAEEQSAQLGQRPYPAENIDETEGDDVSVESEPVSGFPVEADSGLLVPSGASEGQEVTSLGTCPSRPTEYASSRFHRRTRSNTDSMRRFPIVQTRAFPKDESFKGREKELVNLYKILSEPGRVYVLSAVGGMGKTALAAEFTYRYEQSFEYIFWVQAETQVGASETFNQIALELGLAALGNDSEELTKVGREFLENTEKRWLMVFDNVENWDSIDGFTPTKTSATAGSILITTRCQGFTAPSRPINYYRKTLEEMSIDEGRELLLHGLPLDLRPSTYSLRDPEYKAAGDLATLAGLPLVIVLITGYMKAMNCKPSEFVSYWDSWWMDNNPGSGLEDGISTNGKLDTIMKISTEDLSSDANKVLRIMSFLDSDGVPKDLLLIEKGQSGPSYLQAFRIEKILNQLISKHFISEKTQNNKKMYIVHRSVQIRISRELHKKTRQAEELFQLTVELVRRRLPRLSLDFPDPHNWSHFKEYLPHVATLQEFYSDPGTIIALTPFIELAELFKDGGVFLWQRLLRSDAMRLLLAAERILDQLETNHDELRNEIHVTMNHLLQYLGISRRKEISERAKKILDFNQNRARQLEASGKLSDVDRIRVINAFADYANSLLQGNDFKAAESIYKGCHERLLTITSEESDPFSFAKLAHHMAYCSMYRHDFGEAILLAERAIRLMQVFGDKLLVLRFQFDLACIVLQSGDLKGSLDQHEIILAERIRLQGKDSYFTLQSQYAVGALYSYLERWNDAEWQVNNALQKAEGKPGKSVWSDAATARAKFHLSQILKARNGGKMSKDAEKLAQEGKDVLSKLLVYDDISGVEEEDTLALFDHLQPVFGGRWTGMSLLNFWRGEDVALPNSSRSRSWILDEVVKQIGMSPNYRMRILGVSWLVFVDKVIDSEFGCSQVSVIEYLRGTCTAPTNAYSRLLFAEEGKVRGHVVIPLKSASEIYPALSTVHVDKTASPGRHVTMDSPTARLVLAAPCGIRNAKPAMSDLAPRFCSILCPSDGSPSKGSNAAHHAFLFCSLAPGHFSRPSGTPYGSKFGLRKSYMCNEDFRE</sequence>
<feature type="region of interest" description="Disordered" evidence="3">
    <location>
        <begin position="382"/>
        <end position="442"/>
    </location>
</feature>
<evidence type="ECO:0000256" key="2">
    <source>
        <dbReference type="SAM" id="Coils"/>
    </source>
</evidence>
<proteinExistence type="predicted"/>
<feature type="compositionally biased region" description="Acidic residues" evidence="3">
    <location>
        <begin position="658"/>
        <end position="669"/>
    </location>
</feature>
<gene>
    <name evidence="6" type="ORF">CLUP02_16595</name>
</gene>
<evidence type="ECO:0000259" key="5">
    <source>
        <dbReference type="PROSITE" id="PS50157"/>
    </source>
</evidence>
<keyword evidence="7" id="KW-1185">Reference proteome</keyword>
<keyword evidence="1" id="KW-0862">Zinc</keyword>
<protein>
    <recommendedName>
        <fullName evidence="5">C2H2-type domain-containing protein</fullName>
    </recommendedName>
</protein>